<feature type="repeat" description="CHCR" evidence="8">
    <location>
        <begin position="2355"/>
        <end position="2498"/>
    </location>
</feature>
<feature type="repeat" description="CHCR" evidence="8">
    <location>
        <begin position="1148"/>
        <end position="1320"/>
    </location>
</feature>
<evidence type="ECO:0000256" key="5">
    <source>
        <dbReference type="ARBA" id="ARBA00023136"/>
    </source>
</evidence>
<dbReference type="GO" id="GO:0071439">
    <property type="term" value="C:clathrin complex"/>
    <property type="evidence" value="ECO:0007669"/>
    <property type="project" value="TreeGrafter"/>
</dbReference>
<accession>A0A8S1KNE6</accession>
<dbReference type="Pfam" id="PF00637">
    <property type="entry name" value="Clathrin"/>
    <property type="match status" value="12"/>
</dbReference>
<evidence type="ECO:0000256" key="3">
    <source>
        <dbReference type="ARBA" id="ARBA00009535"/>
    </source>
</evidence>
<evidence type="ECO:0008006" key="12">
    <source>
        <dbReference type="Google" id="ProtNLM"/>
    </source>
</evidence>
<dbReference type="SMART" id="SM00299">
    <property type="entry name" value="CLH"/>
    <property type="match status" value="12"/>
</dbReference>
<evidence type="ECO:0000256" key="2">
    <source>
        <dbReference type="ARBA" id="ARBA00004277"/>
    </source>
</evidence>
<reference evidence="10" key="1">
    <citation type="submission" date="2021-01" db="EMBL/GenBank/DDBJ databases">
        <authorList>
            <consortium name="Genoscope - CEA"/>
            <person name="William W."/>
        </authorList>
    </citation>
    <scope>NUCLEOTIDE SEQUENCE</scope>
</reference>
<feature type="repeat" description="CHCR" evidence="8">
    <location>
        <begin position="1472"/>
        <end position="1619"/>
    </location>
</feature>
<dbReference type="GO" id="GO:0006898">
    <property type="term" value="P:receptor-mediated endocytosis"/>
    <property type="evidence" value="ECO:0007669"/>
    <property type="project" value="TreeGrafter"/>
</dbReference>
<evidence type="ECO:0000256" key="1">
    <source>
        <dbReference type="ARBA" id="ARBA00004180"/>
    </source>
</evidence>
<dbReference type="GO" id="GO:0030659">
    <property type="term" value="C:cytoplasmic vesicle membrane"/>
    <property type="evidence" value="ECO:0007669"/>
    <property type="project" value="UniProtKB-SubCell"/>
</dbReference>
<organism evidence="10 11">
    <name type="scientific">Paramecium primaurelia</name>
    <dbReference type="NCBI Taxonomy" id="5886"/>
    <lineage>
        <taxon>Eukaryota</taxon>
        <taxon>Sar</taxon>
        <taxon>Alveolata</taxon>
        <taxon>Ciliophora</taxon>
        <taxon>Intramacronucleata</taxon>
        <taxon>Oligohymenophorea</taxon>
        <taxon>Peniculida</taxon>
        <taxon>Parameciidae</taxon>
        <taxon>Paramecium</taxon>
    </lineage>
</organism>
<dbReference type="GO" id="GO:0032051">
    <property type="term" value="F:clathrin light chain binding"/>
    <property type="evidence" value="ECO:0007669"/>
    <property type="project" value="TreeGrafter"/>
</dbReference>
<evidence type="ECO:0000256" key="7">
    <source>
        <dbReference type="ARBA" id="ARBA00023329"/>
    </source>
</evidence>
<protein>
    <recommendedName>
        <fullName evidence="12">Clathrin heavy chain</fullName>
    </recommendedName>
</protein>
<dbReference type="FunFam" id="1.25.40.10:FF:000001">
    <property type="entry name" value="Clathrin heavy chain"/>
    <property type="match status" value="1"/>
</dbReference>
<dbReference type="FunFam" id="1.25.40.10:FF:002929">
    <property type="entry name" value="Clathrin heavy chain"/>
    <property type="match status" value="1"/>
</dbReference>
<comment type="subcellular location">
    <subcellularLocation>
        <location evidence="1">Cytoplasmic vesicle membrane</location>
        <topology evidence="1">Peripheral membrane protein</topology>
        <orientation evidence="1">Cytoplasmic side</orientation>
    </subcellularLocation>
    <subcellularLocation>
        <location evidence="2">Membrane</location>
        <location evidence="2">Coated pit</location>
        <topology evidence="2">Peripheral membrane protein</topology>
        <orientation evidence="2">Cytoplasmic side</orientation>
    </subcellularLocation>
</comment>
<dbReference type="OMA" id="GEPVKMF"/>
<dbReference type="GO" id="GO:0006886">
    <property type="term" value="P:intracellular protein transport"/>
    <property type="evidence" value="ECO:0007669"/>
    <property type="project" value="UniProtKB-UniRule"/>
</dbReference>
<dbReference type="InterPro" id="IPR019734">
    <property type="entry name" value="TPR_rpt"/>
</dbReference>
<feature type="repeat" description="CHCR" evidence="8">
    <location>
        <begin position="1325"/>
        <end position="1466"/>
    </location>
</feature>
<gene>
    <name evidence="10" type="ORF">PPRIM_AZ9-3.1.T0250055</name>
</gene>
<comment type="similarity">
    <text evidence="3">Belongs to the clathrin heavy chain family.</text>
</comment>
<evidence type="ECO:0000313" key="10">
    <source>
        <dbReference type="EMBL" id="CAD8056788.1"/>
    </source>
</evidence>
<comment type="caution">
    <text evidence="10">The sequence shown here is derived from an EMBL/GenBank/DDBJ whole genome shotgun (WGS) entry which is preliminary data.</text>
</comment>
<evidence type="ECO:0000313" key="11">
    <source>
        <dbReference type="Proteomes" id="UP000688137"/>
    </source>
</evidence>
<evidence type="ECO:0000256" key="4">
    <source>
        <dbReference type="ARBA" id="ARBA00022737"/>
    </source>
</evidence>
<feature type="repeat" description="CHCR" evidence="8">
    <location>
        <begin position="554"/>
        <end position="700"/>
    </location>
</feature>
<keyword evidence="4" id="KW-0677">Repeat</keyword>
<feature type="compositionally biased region" description="Polar residues" evidence="9">
    <location>
        <begin position="2587"/>
        <end position="2615"/>
    </location>
</feature>
<dbReference type="InterPro" id="IPR000547">
    <property type="entry name" value="Clathrin_H-chain/VPS_repeat"/>
</dbReference>
<keyword evidence="7" id="KW-0968">Cytoplasmic vesicle</keyword>
<dbReference type="PANTHER" id="PTHR10292">
    <property type="entry name" value="CLATHRIN HEAVY CHAIN RELATED"/>
    <property type="match status" value="1"/>
</dbReference>
<feature type="repeat" description="CHCR" evidence="8">
    <location>
        <begin position="702"/>
        <end position="845"/>
    </location>
</feature>
<proteinExistence type="inferred from homology"/>
<dbReference type="InterPro" id="IPR055358">
    <property type="entry name" value="CHCR"/>
</dbReference>
<dbReference type="Proteomes" id="UP000688137">
    <property type="component" value="Unassembled WGS sequence"/>
</dbReference>
<feature type="repeat" description="CHCR" evidence="8">
    <location>
        <begin position="2206"/>
        <end position="2352"/>
    </location>
</feature>
<keyword evidence="6" id="KW-0168">Coated pit</keyword>
<feature type="region of interest" description="Disordered" evidence="9">
    <location>
        <begin position="2587"/>
        <end position="2633"/>
    </location>
</feature>
<feature type="repeat" description="CHCR" evidence="8">
    <location>
        <begin position="850"/>
        <end position="991"/>
    </location>
</feature>
<evidence type="ECO:0000256" key="9">
    <source>
        <dbReference type="SAM" id="MobiDB-lite"/>
    </source>
</evidence>
<evidence type="ECO:0000256" key="6">
    <source>
        <dbReference type="ARBA" id="ARBA00023176"/>
    </source>
</evidence>
<dbReference type="GO" id="GO:0005905">
    <property type="term" value="C:clathrin-coated pit"/>
    <property type="evidence" value="ECO:0007669"/>
    <property type="project" value="UniProtKB-KW"/>
</dbReference>
<dbReference type="FunFam" id="2.130.10.110:FF:000018">
    <property type="entry name" value="Clathrin heavy chain"/>
    <property type="match status" value="1"/>
</dbReference>
<dbReference type="FunFam" id="1.25.40.10:FF:000002">
    <property type="entry name" value="Clathrin heavy chain"/>
    <property type="match status" value="1"/>
</dbReference>
<dbReference type="EMBL" id="CAJJDM010000023">
    <property type="protein sequence ID" value="CAD8056788.1"/>
    <property type="molecule type" value="Genomic_DNA"/>
</dbReference>
<evidence type="ECO:0000256" key="8">
    <source>
        <dbReference type="PROSITE-ProRule" id="PRU01006"/>
    </source>
</evidence>
<feature type="repeat" description="CHCR" evidence="8">
    <location>
        <begin position="1769"/>
        <end position="1915"/>
    </location>
</feature>
<dbReference type="SMART" id="SM00028">
    <property type="entry name" value="TPR"/>
    <property type="match status" value="2"/>
</dbReference>
<name>A0A8S1KNE6_PARPR</name>
<sequence length="2633" mass="304226">MNPLRPIRVQEAYRFSQLGVSQTNFKFGQIFFESDKYITIRETAPNGDTQLLQFNFETKQLISRKPNKADSAIMHPEKNIIALRAAGEQPNSTVIQIFNLDEKQRIKNVEVNETIVFWRWVNQQKLAYVTPTAVYHINITNPGEQQVKVMDRSGALSSENPVQIIGYGLEGNEKWCALYGISTPDGGRTINGHIQLFLIEQAKQQILEGHCCCFGDALIHTDDYKSSLFCFVERKSGETTSRLHISEIGVPPNGFQKYKRQVEVQTDPNYPTDFPVLMHINQRYGLIYVISKYSFLTVYELSTASLIFRERICNENVFVGAPNVNQGQYHIIGKEGIVYTISVNDDQLVSFLINTCRHIPDVIQLGFRLASRYKLPGAENMFVDQFNKAILTGDAQSAAKIAASAPGTVLRNPESIAKFKQMQQQPGQPQPLIIYFQTLLEKGTLNKFEAIELCGPILQQGRKQFVEQWIAQNKLEPSDELGDLLKKYDVNLAIQIYKLSKSYQKLAQCYMETGQIELAMQLQQQFGVSTDYMAMLRNIMMSSPEQALAMAKSLYQRDQSINVHQIAELFEQFQRLPEMTAFLVECMKNNRAEDGPLQTKVLCLNLQAAAQVADAILSMNIWTQFDRIRVAQLCEQKGLYQRALENYSDPKDVKRVILNTHALPPEFLINFLSRVDPALTLQCLQDLLRHNRQNLQVVVNVAVQNNQRLTIPACIKVFESVSAFEGVYLFLGSLINTTSDKDIYYKYIEAAAKCNQIKELERVITEKGDCYDADKVKNYLKEQKLSDPRPLIFLCDMNGFVDELTRYLHKNGFTRYIEIYIFKVNPNAAPAVFGTLIDLECDEVYLKQLLYNIRGMCPIEPTVEEFEKRNKLRVLEQWLEARVTEGNQIPAIHNALAKIKIDTSQDPDGFLINNQFYDAKAVGKFCEERDPQLAVLAYKRAWGQCDQELINLTNKNEMYRVQAKYLVERQDVDLWAGVLQETNPHRKNLIDYVIQALQDSKNVDEVQAAVKAFVLAKIPYELLGLLEKLVLHNPEFMQYKQLQNLLIITAIQSDTSKVLDYINRLDKFDPQIIAQHCLNEEYKLYEEAYAVFKKFNLHIEAVNVLLRNLGSIPRAHEYAQFASSPEVWSLLAEAYFNQGQTNESIDCYIKANDSSAFLNIINVAEQEEKYELLVKYLLMCRQTVKDVNIDNSLIYFSAFEGVYLFLGSLINTTSDKDIYYKYIEAAAKCNQIKELERVITEKGDCYDADKVKNYLKEQKLSDPRPLIFLCDMNGFVDELTRYLHKNGFTRYIEIYIFKVNPNAAPAVFGTLIDLECDEVYLKQLLYNIRGMCPIEPTVEEFEKRNKLRVLEQWLEARVTEGNQIPAIHNALAKIKIDTSQDPDGFLINNQFYDAKAVGKFCEERDPQLAVLAYKRAWGQCDQELINLTNKNEMYRVQAKYLVERQDVDLWAGVLQETNPHRKNLIDYVIQALQDSKNVDEVQAAVKAFVLAKIPYELLGLLEKLVLHNPEFMQYKQLQNLLIITAIQSDTSKVLDYINRLDKFDPQIIAQHCLNEEYKLYEEAYAVFKKFNLHIEAVNVLLRNLGSIPRAHEYAQFASSPEVWSLLAEAYFNQGQTNESIDCYIKANDSSAFLNIINVAEQEEKYELLVKYLLMCRQTVKDVNIDNSLIYCYAKLDKNLDIESLIQSSNSADLIKVGERCYDQQLYEAAKILFTALKNNARIASCLVRLKQFNKAIEAAQKANTSKTWKELCFACVEASEFKYASISAQNIIIVPDMLESLIKQYEEYNAQEEMIILLENALGMQRAHVGIFTELAVLYCHYKQKKVMEHCRQYFQKMNILKVLRTCEKMCLWSEAVYLHQHYDQPDNAINIMIEHSPTAFSHDVLVMLLQKITNTDLYYKCILFYLEEQPEQINDLLRSIQSKIDLSKFVKLMKNTGYLALTLPFLQQIQNSNNKDVNDALNQLYLDIEDYENLRESVKNYENFDQLALAQKTQSHELVEFRRIAAYLYRKIQKFDLSMNLSKQDQMYRDAIETAQESQNVKLVYELLEFFIQNKESEFFTVCLYTCYDLLKPDQVMELTWRSGLMEFAMPYFIQITWELTHKIEYVQKKHEDREKKEIQTAQQQQSQALPIAQDFLLNQGQLMLGPPSQMSSSNLGFGQPSGYGQPPGFTNSSMNQAPMGYGGQQFGSYQPPASEFKYASISAQNIIIVPDMLESLIKQYEEYNAQEEMIILLENALGMQRAHVGIFTELAVLYCHYKQKKVMEHCRQYFQKMNILKVLRTCEKMCLWSEAVYLHQHYDQPDNAINIMIEHSPTAFSHDVLVMLLQKITNTDLYYKCILFYLEEQPEQINDLLRSIQSKIDLSKFVKLMKNTGYLALTLPFLQQIQNSNNKDVNDALNQLYLDIEDYENLRESVKNYENFDQLALAQKTQSHELVEFRRIAAYLYRKIQKYDLSMNLSKQDQMYRDAVETAQESQNVKLVYDLLEFFIQNKENEFFTVCLYTCYDLLKPDQVMELTWRSGLMEFAMPYFIQITWELTHKIEYVQKKHEDREKKEIQTAQQQQSQALPMAQDFLLNQGQLMLGPPSQMSNSNLGFGQPSGYGQPSGFTNSQMNQAPMGYGGQQFGSYQPPGF</sequence>
<keyword evidence="5" id="KW-0472">Membrane</keyword>
<keyword evidence="11" id="KW-1185">Reference proteome</keyword>
<feature type="repeat" description="CHCR" evidence="8">
    <location>
        <begin position="1623"/>
        <end position="1764"/>
    </location>
</feature>
<dbReference type="PANTHER" id="PTHR10292:SF1">
    <property type="entry name" value="CLATHRIN HEAVY CHAIN"/>
    <property type="match status" value="1"/>
</dbReference>
<feature type="repeat" description="CHCR" evidence="8">
    <location>
        <begin position="997"/>
        <end position="1144"/>
    </location>
</feature>
<dbReference type="Pfam" id="PF13838">
    <property type="entry name" value="Clathrin_H_link"/>
    <property type="match status" value="1"/>
</dbReference>
<feature type="repeat" description="CHCR" evidence="8">
    <location>
        <begin position="1918"/>
        <end position="2061"/>
    </location>
</feature>
<dbReference type="PROSITE" id="PS50236">
    <property type="entry name" value="CHCR"/>
    <property type="match status" value="12"/>
</dbReference>